<accession>A0A0M7BF28</accession>
<evidence type="ECO:0000313" key="2">
    <source>
        <dbReference type="EMBL" id="CUH40392.1"/>
    </source>
</evidence>
<dbReference type="SUPFAM" id="SSF52540">
    <property type="entry name" value="P-loop containing nucleoside triphosphate hydrolases"/>
    <property type="match status" value="1"/>
</dbReference>
<evidence type="ECO:0000313" key="3">
    <source>
        <dbReference type="Proteomes" id="UP000049455"/>
    </source>
</evidence>
<protein>
    <recommendedName>
        <fullName evidence="4">SOS cell division inhibitor</fullName>
    </recommendedName>
</protein>
<dbReference type="RefSeq" id="WP_055664444.1">
    <property type="nucleotide sequence ID" value="NZ_CYPR01000206.1"/>
</dbReference>
<dbReference type="STRING" id="313367.JSE7799_03124"/>
<reference evidence="2 3" key="1">
    <citation type="submission" date="2015-09" db="EMBL/GenBank/DDBJ databases">
        <authorList>
            <person name="Jackson K.R."/>
            <person name="Lunt B.L."/>
            <person name="Fisher J.N.B."/>
            <person name="Gardner A.V."/>
            <person name="Bailey M.E."/>
            <person name="Deus L.M."/>
            <person name="Earl A.S."/>
            <person name="Gibby P.D."/>
            <person name="Hartmann K.A."/>
            <person name="Liu J.E."/>
            <person name="Manci A.M."/>
            <person name="Nielsen D.A."/>
            <person name="Solomon M.B."/>
            <person name="Breakwell D.P."/>
            <person name="Burnett S.H."/>
            <person name="Grose J.H."/>
        </authorList>
    </citation>
    <scope>NUCLEOTIDE SEQUENCE [LARGE SCALE GENOMIC DNA]</scope>
    <source>
        <strain evidence="2 3">CECT 7799</strain>
    </source>
</reference>
<feature type="region of interest" description="Disordered" evidence="1">
    <location>
        <begin position="203"/>
        <end position="224"/>
    </location>
</feature>
<sequence>MTEPTAFAFTETFSNARDGAGTGLVLAQIDAAVAKSARPGGPILWVQDGRAAQEGGLPCLRGIGETGLRMPILRIAARNAGEALWAMEEGLECAAISAVVGEIWGNPKVLDFTATKRLALRSRRSGVPLWLLRMDGDAALSVAPNRWRVMPEPSTANTFDIRAPGRARWRAELFRARDRPPGTWVASHDRAAHRVSLAAPLSDGAVGEGAGEGPAPRTRAVGDG</sequence>
<evidence type="ECO:0000256" key="1">
    <source>
        <dbReference type="SAM" id="MobiDB-lite"/>
    </source>
</evidence>
<name>A0A0M7BF28_9RHOB</name>
<keyword evidence="3" id="KW-1185">Reference proteome</keyword>
<proteinExistence type="predicted"/>
<gene>
    <name evidence="2" type="ORF">JSE7799_03124</name>
</gene>
<dbReference type="AlphaFoldDB" id="A0A0M7BF28"/>
<dbReference type="Proteomes" id="UP000049455">
    <property type="component" value="Unassembled WGS sequence"/>
</dbReference>
<dbReference type="Gene3D" id="3.40.50.300">
    <property type="entry name" value="P-loop containing nucleotide triphosphate hydrolases"/>
    <property type="match status" value="1"/>
</dbReference>
<dbReference type="OrthoDB" id="7202530at2"/>
<dbReference type="EMBL" id="CYPR01000206">
    <property type="protein sequence ID" value="CUH40392.1"/>
    <property type="molecule type" value="Genomic_DNA"/>
</dbReference>
<organism evidence="2 3">
    <name type="scientific">Jannaschia seosinensis</name>
    <dbReference type="NCBI Taxonomy" id="313367"/>
    <lineage>
        <taxon>Bacteria</taxon>
        <taxon>Pseudomonadati</taxon>
        <taxon>Pseudomonadota</taxon>
        <taxon>Alphaproteobacteria</taxon>
        <taxon>Rhodobacterales</taxon>
        <taxon>Roseobacteraceae</taxon>
        <taxon>Jannaschia</taxon>
    </lineage>
</organism>
<dbReference type="InterPro" id="IPR027417">
    <property type="entry name" value="P-loop_NTPase"/>
</dbReference>
<evidence type="ECO:0008006" key="4">
    <source>
        <dbReference type="Google" id="ProtNLM"/>
    </source>
</evidence>